<evidence type="ECO:0000256" key="2">
    <source>
        <dbReference type="ARBA" id="ARBA00022448"/>
    </source>
</evidence>
<dbReference type="InterPro" id="IPR007387">
    <property type="entry name" value="TRAP_DctQ"/>
</dbReference>
<dbReference type="InterPro" id="IPR055348">
    <property type="entry name" value="DctQ"/>
</dbReference>
<accession>A0A5Q3QG36</accession>
<dbReference type="PANTHER" id="PTHR35011:SF2">
    <property type="entry name" value="2,3-DIKETO-L-GULONATE TRAP TRANSPORTER SMALL PERMEASE PROTEIN YIAM"/>
    <property type="match status" value="1"/>
</dbReference>
<proteinExistence type="inferred from homology"/>
<evidence type="ECO:0000256" key="3">
    <source>
        <dbReference type="ARBA" id="ARBA00022475"/>
    </source>
</evidence>
<evidence type="ECO:0000256" key="8">
    <source>
        <dbReference type="ARBA" id="ARBA00038436"/>
    </source>
</evidence>
<keyword evidence="2" id="KW-0813">Transport</keyword>
<feature type="domain" description="Tripartite ATP-independent periplasmic transporters DctQ component" evidence="10">
    <location>
        <begin position="23"/>
        <end position="153"/>
    </location>
</feature>
<keyword evidence="7 9" id="KW-0472">Membrane</keyword>
<name>A0A5Q3QG36_9PSEU</name>
<dbReference type="GO" id="GO:0022857">
    <property type="term" value="F:transmembrane transporter activity"/>
    <property type="evidence" value="ECO:0007669"/>
    <property type="project" value="TreeGrafter"/>
</dbReference>
<feature type="transmembrane region" description="Helical" evidence="9">
    <location>
        <begin position="47"/>
        <end position="65"/>
    </location>
</feature>
<dbReference type="AlphaFoldDB" id="A0A5Q3QG36"/>
<sequence length="168" mass="18386">MRALKKASDRVLATACVALFAILIVTVTWQVFTRQVLNEPSSWSEELAKYVFVWLGMFGAALVFSERGHIAVDVVARKLPEPIQRVVAVGVQLIVLVFAGLTLVWGGLRLTAVGWGQSLTALPGHLGLVYLVMPITGVIIAYYALYHVASILRRDEVAVETDHTAEEV</sequence>
<keyword evidence="12" id="KW-1185">Reference proteome</keyword>
<evidence type="ECO:0000256" key="4">
    <source>
        <dbReference type="ARBA" id="ARBA00022519"/>
    </source>
</evidence>
<reference evidence="12" key="1">
    <citation type="submission" date="2019-11" db="EMBL/GenBank/DDBJ databases">
        <title>The complete genome sequence of Saccharopolyspora sp. E2A.</title>
        <authorList>
            <person name="Zhang G."/>
        </authorList>
    </citation>
    <scope>NUCLEOTIDE SEQUENCE [LARGE SCALE GENOMIC DNA]</scope>
    <source>
        <strain evidence="12">E2A</strain>
    </source>
</reference>
<evidence type="ECO:0000259" key="10">
    <source>
        <dbReference type="Pfam" id="PF04290"/>
    </source>
</evidence>
<dbReference type="Proteomes" id="UP000371041">
    <property type="component" value="Chromosome"/>
</dbReference>
<feature type="transmembrane region" description="Helical" evidence="9">
    <location>
        <begin position="12"/>
        <end position="32"/>
    </location>
</feature>
<keyword evidence="5 9" id="KW-0812">Transmembrane</keyword>
<feature type="transmembrane region" description="Helical" evidence="9">
    <location>
        <begin position="86"/>
        <end position="108"/>
    </location>
</feature>
<protein>
    <submittedName>
        <fullName evidence="11">TRAP transporter small permease subunit</fullName>
    </submittedName>
</protein>
<dbReference type="GO" id="GO:0005886">
    <property type="term" value="C:plasma membrane"/>
    <property type="evidence" value="ECO:0007669"/>
    <property type="project" value="UniProtKB-SubCell"/>
</dbReference>
<keyword evidence="3" id="KW-1003">Cell membrane</keyword>
<comment type="subcellular location">
    <subcellularLocation>
        <location evidence="1">Cell inner membrane</location>
        <topology evidence="1">Multi-pass membrane protein</topology>
    </subcellularLocation>
</comment>
<evidence type="ECO:0000256" key="7">
    <source>
        <dbReference type="ARBA" id="ARBA00023136"/>
    </source>
</evidence>
<evidence type="ECO:0000313" key="12">
    <source>
        <dbReference type="Proteomes" id="UP000371041"/>
    </source>
</evidence>
<evidence type="ECO:0000256" key="6">
    <source>
        <dbReference type="ARBA" id="ARBA00022989"/>
    </source>
</evidence>
<keyword evidence="4" id="KW-0997">Cell inner membrane</keyword>
<gene>
    <name evidence="11" type="ORF">GIY23_13655</name>
</gene>
<keyword evidence="6 9" id="KW-1133">Transmembrane helix</keyword>
<dbReference type="EMBL" id="CP045929">
    <property type="protein sequence ID" value="QGK70429.1"/>
    <property type="molecule type" value="Genomic_DNA"/>
</dbReference>
<dbReference type="Pfam" id="PF04290">
    <property type="entry name" value="DctQ"/>
    <property type="match status" value="1"/>
</dbReference>
<evidence type="ECO:0000313" key="11">
    <source>
        <dbReference type="EMBL" id="QGK70429.1"/>
    </source>
</evidence>
<evidence type="ECO:0000256" key="5">
    <source>
        <dbReference type="ARBA" id="ARBA00022692"/>
    </source>
</evidence>
<evidence type="ECO:0000256" key="9">
    <source>
        <dbReference type="SAM" id="Phobius"/>
    </source>
</evidence>
<dbReference type="GO" id="GO:0015740">
    <property type="term" value="P:C4-dicarboxylate transport"/>
    <property type="evidence" value="ECO:0007669"/>
    <property type="project" value="TreeGrafter"/>
</dbReference>
<evidence type="ECO:0000256" key="1">
    <source>
        <dbReference type="ARBA" id="ARBA00004429"/>
    </source>
</evidence>
<dbReference type="PANTHER" id="PTHR35011">
    <property type="entry name" value="2,3-DIKETO-L-GULONATE TRAP TRANSPORTER SMALL PERMEASE PROTEIN YIAM"/>
    <property type="match status" value="1"/>
</dbReference>
<organism evidence="11 12">
    <name type="scientific">Allosaccharopolyspora coralli</name>
    <dbReference type="NCBI Taxonomy" id="2665642"/>
    <lineage>
        <taxon>Bacteria</taxon>
        <taxon>Bacillati</taxon>
        <taxon>Actinomycetota</taxon>
        <taxon>Actinomycetes</taxon>
        <taxon>Pseudonocardiales</taxon>
        <taxon>Pseudonocardiaceae</taxon>
        <taxon>Allosaccharopolyspora</taxon>
    </lineage>
</organism>
<dbReference type="KEGG" id="sace:GIY23_13655"/>
<comment type="similarity">
    <text evidence="8">Belongs to the TRAP transporter small permease family.</text>
</comment>
<feature type="transmembrane region" description="Helical" evidence="9">
    <location>
        <begin position="128"/>
        <end position="146"/>
    </location>
</feature>